<dbReference type="HAMAP" id="MF_00344">
    <property type="entry name" value="GMP_synthase"/>
    <property type="match status" value="1"/>
</dbReference>
<dbReference type="SUPFAM" id="SSF52402">
    <property type="entry name" value="Adenine nucleotide alpha hydrolases-like"/>
    <property type="match status" value="1"/>
</dbReference>
<keyword evidence="4 9" id="KW-0547">Nucleotide-binding</keyword>
<evidence type="ECO:0000313" key="13">
    <source>
        <dbReference type="Proteomes" id="UP000767854"/>
    </source>
</evidence>
<reference evidence="12 13" key="1">
    <citation type="submission" date="2021-01" db="EMBL/GenBank/DDBJ databases">
        <title>Genomic Encyclopedia of Type Strains, Phase IV (KMG-IV): sequencing the most valuable type-strain genomes for metagenomic binning, comparative biology and taxonomic classification.</title>
        <authorList>
            <person name="Goeker M."/>
        </authorList>
    </citation>
    <scope>NUCLEOTIDE SEQUENCE [LARGE SCALE GENOMIC DNA]</scope>
    <source>
        <strain evidence="12 13">DSM 24436</strain>
    </source>
</reference>
<feature type="active site" evidence="9">
    <location>
        <position position="171"/>
    </location>
</feature>
<evidence type="ECO:0000256" key="3">
    <source>
        <dbReference type="ARBA" id="ARBA00022598"/>
    </source>
</evidence>
<dbReference type="InterPro" id="IPR022955">
    <property type="entry name" value="GMP_synthase"/>
</dbReference>
<dbReference type="PRINTS" id="PR00096">
    <property type="entry name" value="GATASE"/>
</dbReference>
<comment type="function">
    <text evidence="1 9">Catalyzes the synthesis of GMP from XMP.</text>
</comment>
<evidence type="ECO:0000256" key="6">
    <source>
        <dbReference type="ARBA" id="ARBA00022755"/>
    </source>
</evidence>
<dbReference type="Pfam" id="PF00117">
    <property type="entry name" value="GATase"/>
    <property type="match status" value="1"/>
</dbReference>
<comment type="pathway">
    <text evidence="2 9">Purine metabolism; GMP biosynthesis; GMP from XMP (L-Gln route): step 1/1.</text>
</comment>
<dbReference type="NCBIfam" id="TIGR00888">
    <property type="entry name" value="guaA_Nterm"/>
    <property type="match status" value="1"/>
</dbReference>
<evidence type="ECO:0000256" key="10">
    <source>
        <dbReference type="PROSITE-ProRule" id="PRU00886"/>
    </source>
</evidence>
<organism evidence="12 13">
    <name type="scientific">Fusibacter tunisiensis</name>
    <dbReference type="NCBI Taxonomy" id="1008308"/>
    <lineage>
        <taxon>Bacteria</taxon>
        <taxon>Bacillati</taxon>
        <taxon>Bacillota</taxon>
        <taxon>Clostridia</taxon>
        <taxon>Eubacteriales</taxon>
        <taxon>Eubacteriales Family XII. Incertae Sedis</taxon>
        <taxon>Fusibacter</taxon>
    </lineage>
</organism>
<gene>
    <name evidence="9" type="primary">guaA</name>
    <name evidence="12" type="ORF">JOC49_000895</name>
</gene>
<dbReference type="CDD" id="cd01997">
    <property type="entry name" value="GMP_synthase_C"/>
    <property type="match status" value="1"/>
</dbReference>
<dbReference type="RefSeq" id="WP_204662822.1">
    <property type="nucleotide sequence ID" value="NZ_JAFBDT010000004.1"/>
</dbReference>
<evidence type="ECO:0000256" key="8">
    <source>
        <dbReference type="ARBA" id="ARBA00022962"/>
    </source>
</evidence>
<evidence type="ECO:0000256" key="7">
    <source>
        <dbReference type="ARBA" id="ARBA00022840"/>
    </source>
</evidence>
<keyword evidence="13" id="KW-1185">Reference proteome</keyword>
<evidence type="ECO:0000313" key="12">
    <source>
        <dbReference type="EMBL" id="MBM7561375.1"/>
    </source>
</evidence>
<dbReference type="GO" id="GO:0003922">
    <property type="term" value="F:GMP synthase (glutamine-hydrolyzing) activity"/>
    <property type="evidence" value="ECO:0007669"/>
    <property type="project" value="UniProtKB-EC"/>
</dbReference>
<feature type="domain" description="GMPS ATP-PPase" evidence="11">
    <location>
        <begin position="196"/>
        <end position="385"/>
    </location>
</feature>
<dbReference type="PANTHER" id="PTHR11922">
    <property type="entry name" value="GMP SYNTHASE-RELATED"/>
    <property type="match status" value="1"/>
</dbReference>
<dbReference type="Gene3D" id="3.40.50.620">
    <property type="entry name" value="HUPs"/>
    <property type="match status" value="1"/>
</dbReference>
<dbReference type="InterPro" id="IPR025777">
    <property type="entry name" value="GMPS_ATP_PPase_dom"/>
</dbReference>
<dbReference type="NCBIfam" id="NF000848">
    <property type="entry name" value="PRK00074.1"/>
    <property type="match status" value="1"/>
</dbReference>
<keyword evidence="3 9" id="KW-0436">Ligase</keyword>
<evidence type="ECO:0000256" key="2">
    <source>
        <dbReference type="ARBA" id="ARBA00005153"/>
    </source>
</evidence>
<dbReference type="PANTHER" id="PTHR11922:SF2">
    <property type="entry name" value="GMP SYNTHASE [GLUTAMINE-HYDROLYZING]"/>
    <property type="match status" value="1"/>
</dbReference>
<keyword evidence="5 9" id="KW-0332">GMP biosynthesis</keyword>
<dbReference type="SUPFAM" id="SSF54810">
    <property type="entry name" value="GMP synthetase C-terminal dimerisation domain"/>
    <property type="match status" value="1"/>
</dbReference>
<dbReference type="Proteomes" id="UP000767854">
    <property type="component" value="Unassembled WGS sequence"/>
</dbReference>
<keyword evidence="6 9" id="KW-0658">Purine biosynthesis</keyword>
<dbReference type="SUPFAM" id="SSF52317">
    <property type="entry name" value="Class I glutamine amidotransferase-like"/>
    <property type="match status" value="1"/>
</dbReference>
<dbReference type="InterPro" id="IPR014729">
    <property type="entry name" value="Rossmann-like_a/b/a_fold"/>
</dbReference>
<dbReference type="NCBIfam" id="TIGR00884">
    <property type="entry name" value="guaA_Cterm"/>
    <property type="match status" value="1"/>
</dbReference>
<dbReference type="InterPro" id="IPR001674">
    <property type="entry name" value="GMP_synth_C"/>
</dbReference>
<evidence type="ECO:0000256" key="9">
    <source>
        <dbReference type="HAMAP-Rule" id="MF_00344"/>
    </source>
</evidence>
<protein>
    <recommendedName>
        <fullName evidence="9">GMP synthase [glutamine-hydrolyzing]</fullName>
        <ecNumber evidence="9">6.3.5.2</ecNumber>
    </recommendedName>
    <alternativeName>
        <fullName evidence="9">GMP synthetase</fullName>
    </alternativeName>
    <alternativeName>
        <fullName evidence="9">Glutamine amidotransferase</fullName>
    </alternativeName>
</protein>
<feature type="active site" description="Nucleophile" evidence="9">
    <location>
        <position position="82"/>
    </location>
</feature>
<dbReference type="EC" id="6.3.5.2" evidence="9"/>
<dbReference type="Gene3D" id="3.30.300.10">
    <property type="match status" value="1"/>
</dbReference>
<dbReference type="InterPro" id="IPR029062">
    <property type="entry name" value="Class_I_gatase-like"/>
</dbReference>
<comment type="caution">
    <text evidence="12">The sequence shown here is derived from an EMBL/GenBank/DDBJ whole genome shotgun (WGS) entry which is preliminary data.</text>
</comment>
<comment type="subunit">
    <text evidence="9">Homodimer.</text>
</comment>
<dbReference type="CDD" id="cd01742">
    <property type="entry name" value="GATase1_GMP_Synthase"/>
    <property type="match status" value="1"/>
</dbReference>
<name>A0ABS2MPN6_9FIRM</name>
<evidence type="ECO:0000259" key="11">
    <source>
        <dbReference type="PROSITE" id="PS51553"/>
    </source>
</evidence>
<dbReference type="Gene3D" id="3.40.50.880">
    <property type="match status" value="1"/>
</dbReference>
<sequence length="510" mass="56778">MTNELILIVDFGGQYNQLIARRVRESGVYSEVVSWRHAYDKILEKKPMGIIFTGGPNSVYAEGAPRLDAEIFNLGIPVLGICYGMQLMAHTLDGKVEKATQQEYGKIQLAIDASTGLFKDVDSGAQCWMSHFDFVSKVPEGFEVTARTENCPVAAMQNTEKKLYAVQFHAEVEHTPFGRKLISNFLYEVCGCSGDWNMGDFADQMIAAIAEKVGDKNVLCGLSGGVDSSVAATLVHKAVGNQLTCIFVDHGLLRKNEGDEVEKVFADEFHMNFIRVDAKARFMNRLRGVSDPETKRKIIGEEFIRVFEEEASKLSGIEYLVQGTVYPDVIESGTDTAEVIKSHHNVGGLPEDMQFSLIEPLRDLFKDEVRKVGLEIGVPEHIVWRQPFPGPGLAIRILGEITEEALHLVSESDAILRDEISKAGLDRDVWQYFTVLPNIRSVGVMGDERTYSHAIGIRAVTSIDGMTSDWARIPYEVLDKISSRIVNEVHGVNRILYDVTSKPPSTIEWE</sequence>
<proteinExistence type="inferred from homology"/>
<dbReference type="PROSITE" id="PS51553">
    <property type="entry name" value="GMPS_ATP_PPASE"/>
    <property type="match status" value="1"/>
</dbReference>
<dbReference type="InterPro" id="IPR022310">
    <property type="entry name" value="NAD/GMP_synthase"/>
</dbReference>
<feature type="active site" evidence="9">
    <location>
        <position position="169"/>
    </location>
</feature>
<accession>A0ABS2MPN6</accession>
<keyword evidence="7 9" id="KW-0067">ATP-binding</keyword>
<evidence type="ECO:0000256" key="4">
    <source>
        <dbReference type="ARBA" id="ARBA00022741"/>
    </source>
</evidence>
<dbReference type="Pfam" id="PF02540">
    <property type="entry name" value="NAD_synthase"/>
    <property type="match status" value="1"/>
</dbReference>
<dbReference type="EMBL" id="JAFBDT010000004">
    <property type="protein sequence ID" value="MBM7561375.1"/>
    <property type="molecule type" value="Genomic_DNA"/>
</dbReference>
<comment type="catalytic activity">
    <reaction evidence="9">
        <text>XMP + L-glutamine + ATP + H2O = GMP + L-glutamate + AMP + diphosphate + 2 H(+)</text>
        <dbReference type="Rhea" id="RHEA:11680"/>
        <dbReference type="ChEBI" id="CHEBI:15377"/>
        <dbReference type="ChEBI" id="CHEBI:15378"/>
        <dbReference type="ChEBI" id="CHEBI:29985"/>
        <dbReference type="ChEBI" id="CHEBI:30616"/>
        <dbReference type="ChEBI" id="CHEBI:33019"/>
        <dbReference type="ChEBI" id="CHEBI:57464"/>
        <dbReference type="ChEBI" id="CHEBI:58115"/>
        <dbReference type="ChEBI" id="CHEBI:58359"/>
        <dbReference type="ChEBI" id="CHEBI:456215"/>
        <dbReference type="EC" id="6.3.5.2"/>
    </reaction>
</comment>
<dbReference type="InterPro" id="IPR004739">
    <property type="entry name" value="GMP_synth_GATase"/>
</dbReference>
<evidence type="ECO:0000256" key="1">
    <source>
        <dbReference type="ARBA" id="ARBA00002332"/>
    </source>
</evidence>
<dbReference type="InterPro" id="IPR017926">
    <property type="entry name" value="GATASE"/>
</dbReference>
<feature type="binding site" evidence="10">
    <location>
        <begin position="223"/>
        <end position="229"/>
    </location>
    <ligand>
        <name>ATP</name>
        <dbReference type="ChEBI" id="CHEBI:30616"/>
    </ligand>
</feature>
<dbReference type="PROSITE" id="PS51273">
    <property type="entry name" value="GATASE_TYPE_1"/>
    <property type="match status" value="1"/>
</dbReference>
<dbReference type="Pfam" id="PF00958">
    <property type="entry name" value="GMP_synt_C"/>
    <property type="match status" value="1"/>
</dbReference>
<keyword evidence="8 9" id="KW-0315">Glutamine amidotransferase</keyword>
<evidence type="ECO:0000256" key="5">
    <source>
        <dbReference type="ARBA" id="ARBA00022749"/>
    </source>
</evidence>